<dbReference type="Proteomes" id="UP000834106">
    <property type="component" value="Chromosome 7"/>
</dbReference>
<sequence length="232" mass="26274">MSYCCFRYLDKSCLFCRIIERNEGKLCGILENPKYGKFKDNTEIFHTYSKLFGDTQDSTKYALTPTKLSQRGLYLSSDSDAEDRYDTVPINAETTDSSERPVDSRVHSSMNISLSRSGEKRKGKQSKGKGKKKKFRAREVSESVDNLVTVSREFTSVLRSRDKGVMTISECVKDLLSTGLVQSGDELHLFALWWFRDNDNVLRTVPLKHKNLGSPGLSTASNATRMRIEGSR</sequence>
<keyword evidence="3" id="KW-1185">Reference proteome</keyword>
<evidence type="ECO:0000313" key="2">
    <source>
        <dbReference type="EMBL" id="CAI9764611.1"/>
    </source>
</evidence>
<feature type="compositionally biased region" description="Basic residues" evidence="1">
    <location>
        <begin position="119"/>
        <end position="136"/>
    </location>
</feature>
<dbReference type="EMBL" id="OU503042">
    <property type="protein sequence ID" value="CAI9764611.1"/>
    <property type="molecule type" value="Genomic_DNA"/>
</dbReference>
<feature type="compositionally biased region" description="Basic and acidic residues" evidence="1">
    <location>
        <begin position="97"/>
        <end position="106"/>
    </location>
</feature>
<feature type="region of interest" description="Disordered" evidence="1">
    <location>
        <begin position="85"/>
        <end position="137"/>
    </location>
</feature>
<accession>A0AAD1Z7E7</accession>
<proteinExistence type="predicted"/>
<organism evidence="2 3">
    <name type="scientific">Fraxinus pennsylvanica</name>
    <dbReference type="NCBI Taxonomy" id="56036"/>
    <lineage>
        <taxon>Eukaryota</taxon>
        <taxon>Viridiplantae</taxon>
        <taxon>Streptophyta</taxon>
        <taxon>Embryophyta</taxon>
        <taxon>Tracheophyta</taxon>
        <taxon>Spermatophyta</taxon>
        <taxon>Magnoliopsida</taxon>
        <taxon>eudicotyledons</taxon>
        <taxon>Gunneridae</taxon>
        <taxon>Pentapetalae</taxon>
        <taxon>asterids</taxon>
        <taxon>lamiids</taxon>
        <taxon>Lamiales</taxon>
        <taxon>Oleaceae</taxon>
        <taxon>Oleeae</taxon>
        <taxon>Fraxinus</taxon>
    </lineage>
</organism>
<gene>
    <name evidence="2" type="ORF">FPE_LOCUS12041</name>
</gene>
<reference evidence="2" key="1">
    <citation type="submission" date="2023-05" db="EMBL/GenBank/DDBJ databases">
        <authorList>
            <person name="Huff M."/>
        </authorList>
    </citation>
    <scope>NUCLEOTIDE SEQUENCE</scope>
</reference>
<evidence type="ECO:0000256" key="1">
    <source>
        <dbReference type="SAM" id="MobiDB-lite"/>
    </source>
</evidence>
<name>A0AAD1Z7E7_9LAMI</name>
<dbReference type="AlphaFoldDB" id="A0AAD1Z7E7"/>
<evidence type="ECO:0000313" key="3">
    <source>
        <dbReference type="Proteomes" id="UP000834106"/>
    </source>
</evidence>
<protein>
    <submittedName>
        <fullName evidence="2">Uncharacterized protein</fullName>
    </submittedName>
</protein>